<dbReference type="AlphaFoldDB" id="A0A0D3J8V1"/>
<reference evidence="2" key="1">
    <citation type="journal article" date="2013" name="Nature">
        <title>Pan genome of the phytoplankton Emiliania underpins its global distribution.</title>
        <authorList>
            <person name="Read B.A."/>
            <person name="Kegel J."/>
            <person name="Klute M.J."/>
            <person name="Kuo A."/>
            <person name="Lefebvre S.C."/>
            <person name="Maumus F."/>
            <person name="Mayer C."/>
            <person name="Miller J."/>
            <person name="Monier A."/>
            <person name="Salamov A."/>
            <person name="Young J."/>
            <person name="Aguilar M."/>
            <person name="Claverie J.M."/>
            <person name="Frickenhaus S."/>
            <person name="Gonzalez K."/>
            <person name="Herman E.K."/>
            <person name="Lin Y.C."/>
            <person name="Napier J."/>
            <person name="Ogata H."/>
            <person name="Sarno A.F."/>
            <person name="Shmutz J."/>
            <person name="Schroeder D."/>
            <person name="de Vargas C."/>
            <person name="Verret F."/>
            <person name="von Dassow P."/>
            <person name="Valentin K."/>
            <person name="Van de Peer Y."/>
            <person name="Wheeler G."/>
            <person name="Dacks J.B."/>
            <person name="Delwiche C.F."/>
            <person name="Dyhrman S.T."/>
            <person name="Glockner G."/>
            <person name="John U."/>
            <person name="Richards T."/>
            <person name="Worden A.Z."/>
            <person name="Zhang X."/>
            <person name="Grigoriev I.V."/>
            <person name="Allen A.E."/>
            <person name="Bidle K."/>
            <person name="Borodovsky M."/>
            <person name="Bowler C."/>
            <person name="Brownlee C."/>
            <person name="Cock J.M."/>
            <person name="Elias M."/>
            <person name="Gladyshev V.N."/>
            <person name="Groth M."/>
            <person name="Guda C."/>
            <person name="Hadaegh A."/>
            <person name="Iglesias-Rodriguez M.D."/>
            <person name="Jenkins J."/>
            <person name="Jones B.M."/>
            <person name="Lawson T."/>
            <person name="Leese F."/>
            <person name="Lindquist E."/>
            <person name="Lobanov A."/>
            <person name="Lomsadze A."/>
            <person name="Malik S.B."/>
            <person name="Marsh M.E."/>
            <person name="Mackinder L."/>
            <person name="Mock T."/>
            <person name="Mueller-Roeber B."/>
            <person name="Pagarete A."/>
            <person name="Parker M."/>
            <person name="Probert I."/>
            <person name="Quesneville H."/>
            <person name="Raines C."/>
            <person name="Rensing S.A."/>
            <person name="Riano-Pachon D.M."/>
            <person name="Richier S."/>
            <person name="Rokitta S."/>
            <person name="Shiraiwa Y."/>
            <person name="Soanes D.M."/>
            <person name="van der Giezen M."/>
            <person name="Wahlund T.M."/>
            <person name="Williams B."/>
            <person name="Wilson W."/>
            <person name="Wolfe G."/>
            <person name="Wurch L.L."/>
        </authorList>
    </citation>
    <scope>NUCLEOTIDE SEQUENCE</scope>
</reference>
<dbReference type="GeneID" id="17265629"/>
<dbReference type="KEGG" id="ehx:EMIHUDRAFT_208652"/>
<dbReference type="PaxDb" id="2903-EOD19936"/>
<evidence type="ECO:0008006" key="3">
    <source>
        <dbReference type="Google" id="ProtNLM"/>
    </source>
</evidence>
<dbReference type="EnsemblProtists" id="EOD19936">
    <property type="protein sequence ID" value="EOD19936"/>
    <property type="gene ID" value="EMIHUDRAFT_208652"/>
</dbReference>
<dbReference type="Proteomes" id="UP000013827">
    <property type="component" value="Unassembled WGS sequence"/>
</dbReference>
<dbReference type="RefSeq" id="XP_005772365.1">
    <property type="nucleotide sequence ID" value="XM_005772308.1"/>
</dbReference>
<sequence>MLTRAMALPATPRTRGAFYGDLEAPGALERMVRTTSLRGELVLLHGNSKRRRLLLNLIAQLNGLDIDHILLLAFTPDMCERLRRNRNGAARVNVLALDSDVAVFSSPYPHLHGAFRRFALVAAFDTKGGFANVNVGIVYFNNATAGGPVHSIMLEMERRVEAALAMPPPQKVPYGSLPGLFWDQNLFNKALLSAMANHALSLPDPAGRSFLGGGEWSRTHAAELRRLGDVLKEWRRGEAAAPPGLSVRPPWFPHRAEYRYWSLRRAAVGADASLWRPVPEERILLAPPWLVSADNAFGHRYKHWLYGASPPPCVLLHFVCVAPGQRSRILPMQLFGAWSAGADVLSGRRGEDDADADADEMLALADATYESPLAPRPWPQLNALHAALGGLAELAGRVAVLPALDCGGVLDGFLEPGMLPSRLPSRCFWHAVAPPSELEAALQANSAAAAPTLRAVRSLLDELTGVPVVLLRLTLPEAPADGAQPPIDPAVLRRAHPGLERAASRFRDSCPELLDRSKTRRRECTNFC</sequence>
<organism evidence="1 2">
    <name type="scientific">Emiliania huxleyi (strain CCMP1516)</name>
    <dbReference type="NCBI Taxonomy" id="280463"/>
    <lineage>
        <taxon>Eukaryota</taxon>
        <taxon>Haptista</taxon>
        <taxon>Haptophyta</taxon>
        <taxon>Prymnesiophyceae</taxon>
        <taxon>Isochrysidales</taxon>
        <taxon>Noelaerhabdaceae</taxon>
        <taxon>Emiliania</taxon>
    </lineage>
</organism>
<reference evidence="1" key="2">
    <citation type="submission" date="2024-10" db="UniProtKB">
        <authorList>
            <consortium name="EnsemblProtists"/>
        </authorList>
    </citation>
    <scope>IDENTIFICATION</scope>
</reference>
<name>A0A0D3J8V1_EMIH1</name>
<dbReference type="STRING" id="2903.R1EAA7"/>
<dbReference type="HOGENOM" id="CLU_516257_0_0_1"/>
<keyword evidence="2" id="KW-1185">Reference proteome</keyword>
<protein>
    <recommendedName>
        <fullName evidence="3">Nucleotide-diphospho-sugar transferase domain-containing protein</fullName>
    </recommendedName>
</protein>
<accession>A0A0D3J8V1</accession>
<evidence type="ECO:0000313" key="1">
    <source>
        <dbReference type="EnsemblProtists" id="EOD19936"/>
    </source>
</evidence>
<proteinExistence type="predicted"/>
<evidence type="ECO:0000313" key="2">
    <source>
        <dbReference type="Proteomes" id="UP000013827"/>
    </source>
</evidence>